<dbReference type="GO" id="GO:0030322">
    <property type="term" value="P:stabilization of membrane potential"/>
    <property type="evidence" value="ECO:0007669"/>
    <property type="project" value="TreeGrafter"/>
</dbReference>
<dbReference type="SUPFAM" id="SSF81324">
    <property type="entry name" value="Voltage-gated potassium channels"/>
    <property type="match status" value="1"/>
</dbReference>
<evidence type="ECO:0000256" key="2">
    <source>
        <dbReference type="ARBA" id="ARBA00022692"/>
    </source>
</evidence>
<comment type="subcellular location">
    <subcellularLocation>
        <location evidence="1">Membrane</location>
        <topology evidence="1">Multi-pass membrane protein</topology>
    </subcellularLocation>
</comment>
<evidence type="ECO:0000256" key="1">
    <source>
        <dbReference type="ARBA" id="ARBA00004141"/>
    </source>
</evidence>
<evidence type="ECO:0000313" key="6">
    <source>
        <dbReference type="EMBL" id="KAK3596859.1"/>
    </source>
</evidence>
<reference evidence="6" key="2">
    <citation type="journal article" date="2021" name="Genome Biol. Evol.">
        <title>Developing a high-quality reference genome for a parasitic bivalve with doubly uniparental inheritance (Bivalvia: Unionida).</title>
        <authorList>
            <person name="Smith C.H."/>
        </authorList>
    </citation>
    <scope>NUCLEOTIDE SEQUENCE</scope>
    <source>
        <strain evidence="6">CHS0354</strain>
        <tissue evidence="6">Mantle</tissue>
    </source>
</reference>
<evidence type="ECO:0000256" key="3">
    <source>
        <dbReference type="ARBA" id="ARBA00022989"/>
    </source>
</evidence>
<gene>
    <name evidence="6" type="ORF">CHS0354_039854</name>
</gene>
<proteinExistence type="predicted"/>
<sequence>MDIGTAFISSVEKMEKNKALLEESRFQKGLKGFEHGAKRFVTFLFSHVGLTCLVVAYTILGGFIFMALESPYEIYQRELTVTNQKVFLDQILNMVDNTTMIDLQYNKQAWTVEVDHLLRRFQKEVYKFTNERNWDGRTGEEELQWSFAGALLYSVTVITTIGKCWSSQVHVTTSRCADYSAIKVIVVLIVDI</sequence>
<dbReference type="PANTHER" id="PTHR11003">
    <property type="entry name" value="POTASSIUM CHANNEL, SUBFAMILY K"/>
    <property type="match status" value="1"/>
</dbReference>
<keyword evidence="4 5" id="KW-0472">Membrane</keyword>
<evidence type="ECO:0000313" key="7">
    <source>
        <dbReference type="Proteomes" id="UP001195483"/>
    </source>
</evidence>
<organism evidence="6 7">
    <name type="scientific">Potamilus streckersoni</name>
    <dbReference type="NCBI Taxonomy" id="2493646"/>
    <lineage>
        <taxon>Eukaryota</taxon>
        <taxon>Metazoa</taxon>
        <taxon>Spiralia</taxon>
        <taxon>Lophotrochozoa</taxon>
        <taxon>Mollusca</taxon>
        <taxon>Bivalvia</taxon>
        <taxon>Autobranchia</taxon>
        <taxon>Heteroconchia</taxon>
        <taxon>Palaeoheterodonta</taxon>
        <taxon>Unionida</taxon>
        <taxon>Unionoidea</taxon>
        <taxon>Unionidae</taxon>
        <taxon>Ambleminae</taxon>
        <taxon>Lampsilini</taxon>
        <taxon>Potamilus</taxon>
    </lineage>
</organism>
<dbReference type="GO" id="GO:0015271">
    <property type="term" value="F:outward rectifier potassium channel activity"/>
    <property type="evidence" value="ECO:0007669"/>
    <property type="project" value="TreeGrafter"/>
</dbReference>
<keyword evidence="7" id="KW-1185">Reference proteome</keyword>
<evidence type="ECO:0000256" key="5">
    <source>
        <dbReference type="SAM" id="Phobius"/>
    </source>
</evidence>
<dbReference type="GO" id="GO:0005886">
    <property type="term" value="C:plasma membrane"/>
    <property type="evidence" value="ECO:0007669"/>
    <property type="project" value="TreeGrafter"/>
</dbReference>
<dbReference type="PANTHER" id="PTHR11003:SF334">
    <property type="entry name" value="FI03418P"/>
    <property type="match status" value="1"/>
</dbReference>
<dbReference type="Gene3D" id="1.10.287.70">
    <property type="match status" value="1"/>
</dbReference>
<dbReference type="GO" id="GO:0022841">
    <property type="term" value="F:potassium ion leak channel activity"/>
    <property type="evidence" value="ECO:0007669"/>
    <property type="project" value="TreeGrafter"/>
</dbReference>
<feature type="transmembrane region" description="Helical" evidence="5">
    <location>
        <begin position="40"/>
        <end position="68"/>
    </location>
</feature>
<protein>
    <submittedName>
        <fullName evidence="6">Uncharacterized protein</fullName>
    </submittedName>
</protein>
<accession>A0AAE0SRU9</accession>
<dbReference type="InterPro" id="IPR003280">
    <property type="entry name" value="2pore_dom_K_chnl"/>
</dbReference>
<keyword evidence="3 5" id="KW-1133">Transmembrane helix</keyword>
<reference evidence="6" key="1">
    <citation type="journal article" date="2021" name="Genome Biol. Evol.">
        <title>A High-Quality Reference Genome for a Parasitic Bivalve with Doubly Uniparental Inheritance (Bivalvia: Unionida).</title>
        <authorList>
            <person name="Smith C.H."/>
        </authorList>
    </citation>
    <scope>NUCLEOTIDE SEQUENCE</scope>
    <source>
        <strain evidence="6">CHS0354</strain>
    </source>
</reference>
<evidence type="ECO:0000256" key="4">
    <source>
        <dbReference type="ARBA" id="ARBA00023136"/>
    </source>
</evidence>
<comment type="caution">
    <text evidence="6">The sequence shown here is derived from an EMBL/GenBank/DDBJ whole genome shotgun (WGS) entry which is preliminary data.</text>
</comment>
<dbReference type="EMBL" id="JAEAOA010002323">
    <property type="protein sequence ID" value="KAK3596859.1"/>
    <property type="molecule type" value="Genomic_DNA"/>
</dbReference>
<dbReference type="Proteomes" id="UP001195483">
    <property type="component" value="Unassembled WGS sequence"/>
</dbReference>
<reference evidence="6" key="3">
    <citation type="submission" date="2023-05" db="EMBL/GenBank/DDBJ databases">
        <authorList>
            <person name="Smith C.H."/>
        </authorList>
    </citation>
    <scope>NUCLEOTIDE SEQUENCE</scope>
    <source>
        <strain evidence="6">CHS0354</strain>
        <tissue evidence="6">Mantle</tissue>
    </source>
</reference>
<keyword evidence="2 5" id="KW-0812">Transmembrane</keyword>
<name>A0AAE0SRU9_9BIVA</name>
<dbReference type="AlphaFoldDB" id="A0AAE0SRU9"/>